<proteinExistence type="inferred from homology"/>
<dbReference type="PANTHER" id="PTHR18968:SF166">
    <property type="entry name" value="2-HYDROXYACYL-COA LYASE 2"/>
    <property type="match status" value="1"/>
</dbReference>
<keyword evidence="5" id="KW-1185">Reference proteome</keyword>
<dbReference type="EMBL" id="MNPL01029447">
    <property type="protein sequence ID" value="OQR67245.1"/>
    <property type="molecule type" value="Genomic_DNA"/>
</dbReference>
<dbReference type="GO" id="GO:0030976">
    <property type="term" value="F:thiamine pyrophosphate binding"/>
    <property type="evidence" value="ECO:0007669"/>
    <property type="project" value="InterPro"/>
</dbReference>
<dbReference type="STRING" id="418985.A0A1V9X0Y5"/>
<comment type="cofactor">
    <cofactor evidence="1">
        <name>thiamine diphosphate</name>
        <dbReference type="ChEBI" id="CHEBI:58937"/>
    </cofactor>
</comment>
<dbReference type="Gene3D" id="3.40.50.970">
    <property type="match status" value="1"/>
</dbReference>
<organism evidence="4 5">
    <name type="scientific">Tropilaelaps mercedesae</name>
    <dbReference type="NCBI Taxonomy" id="418985"/>
    <lineage>
        <taxon>Eukaryota</taxon>
        <taxon>Metazoa</taxon>
        <taxon>Ecdysozoa</taxon>
        <taxon>Arthropoda</taxon>
        <taxon>Chelicerata</taxon>
        <taxon>Arachnida</taxon>
        <taxon>Acari</taxon>
        <taxon>Parasitiformes</taxon>
        <taxon>Mesostigmata</taxon>
        <taxon>Gamasina</taxon>
        <taxon>Dermanyssoidea</taxon>
        <taxon>Laelapidae</taxon>
        <taxon>Tropilaelaps</taxon>
    </lineage>
</organism>
<evidence type="ECO:0000259" key="3">
    <source>
        <dbReference type="Pfam" id="PF02776"/>
    </source>
</evidence>
<dbReference type="SUPFAM" id="SSF52467">
    <property type="entry name" value="DHS-like NAD/FAD-binding domain"/>
    <property type="match status" value="1"/>
</dbReference>
<dbReference type="SUPFAM" id="SSF52518">
    <property type="entry name" value="Thiamin diphosphate-binding fold (THDP-binding)"/>
    <property type="match status" value="1"/>
</dbReference>
<dbReference type="GO" id="GO:0050660">
    <property type="term" value="F:flavin adenine dinucleotide binding"/>
    <property type="evidence" value="ECO:0007669"/>
    <property type="project" value="TreeGrafter"/>
</dbReference>
<dbReference type="GO" id="GO:0003984">
    <property type="term" value="F:acetolactate synthase activity"/>
    <property type="evidence" value="ECO:0007669"/>
    <property type="project" value="TreeGrafter"/>
</dbReference>
<name>A0A1V9X0Y5_9ACAR</name>
<sequence length="226" mass="23997">MDTRHEVNAVFAADAVARLTGNIGVAAVTAGPGVTNMITAVKNVQMAESPVLLLGGAAATAAKGRGALQDIDQMSLFKSLCKYSATVPTVRGIVPTLRTAIQAAMSDTPGPVFVELPLDVLYPYNLVKQEIGMKEEPKNFGQRVVKWYLDFYLHNVFAGGFNAAEFGPLPVHTPLASSAQVQQCAEILSHAKKPVFILGSQVTLGPKKARDIKAVLEGFCVPCFLG</sequence>
<dbReference type="CDD" id="cd07035">
    <property type="entry name" value="TPP_PYR_POX_like"/>
    <property type="match status" value="1"/>
</dbReference>
<feature type="domain" description="Thiamine pyrophosphate enzyme N-terminal TPP-binding" evidence="3">
    <location>
        <begin position="2"/>
        <end position="76"/>
    </location>
</feature>
<dbReference type="InterPro" id="IPR029061">
    <property type="entry name" value="THDP-binding"/>
</dbReference>
<dbReference type="InterPro" id="IPR012001">
    <property type="entry name" value="Thiamin_PyroP_enz_TPP-bd_dom"/>
</dbReference>
<evidence type="ECO:0000256" key="2">
    <source>
        <dbReference type="ARBA" id="ARBA00007812"/>
    </source>
</evidence>
<comment type="caution">
    <text evidence="4">The sequence shown here is derived from an EMBL/GenBank/DDBJ whole genome shotgun (WGS) entry which is preliminary data.</text>
</comment>
<comment type="similarity">
    <text evidence="2">Belongs to the TPP enzyme family.</text>
</comment>
<feature type="non-terminal residue" evidence="4">
    <location>
        <position position="226"/>
    </location>
</feature>
<gene>
    <name evidence="4" type="ORF">BIW11_02235</name>
</gene>
<reference evidence="4 5" key="1">
    <citation type="journal article" date="2017" name="Gigascience">
        <title>Draft genome of the honey bee ectoparasitic mite, Tropilaelaps mercedesae, is shaped by the parasitic life history.</title>
        <authorList>
            <person name="Dong X."/>
            <person name="Armstrong S.D."/>
            <person name="Xia D."/>
            <person name="Makepeace B.L."/>
            <person name="Darby A.C."/>
            <person name="Kadowaki T."/>
        </authorList>
    </citation>
    <scope>NUCLEOTIDE SEQUENCE [LARGE SCALE GENOMIC DNA]</scope>
    <source>
        <strain evidence="4">Wuxi-XJTLU</strain>
    </source>
</reference>
<accession>A0A1V9X0Y5</accession>
<dbReference type="InterPro" id="IPR029035">
    <property type="entry name" value="DHS-like_NAD/FAD-binding_dom"/>
</dbReference>
<evidence type="ECO:0000256" key="1">
    <source>
        <dbReference type="ARBA" id="ARBA00001964"/>
    </source>
</evidence>
<dbReference type="GO" id="GO:0009099">
    <property type="term" value="P:L-valine biosynthetic process"/>
    <property type="evidence" value="ECO:0007669"/>
    <property type="project" value="TreeGrafter"/>
</dbReference>
<protein>
    <submittedName>
        <fullName evidence="4">Acetolactate synthase-like</fullName>
    </submittedName>
</protein>
<dbReference type="PANTHER" id="PTHR18968">
    <property type="entry name" value="THIAMINE PYROPHOSPHATE ENZYMES"/>
    <property type="match status" value="1"/>
</dbReference>
<evidence type="ECO:0000313" key="5">
    <source>
        <dbReference type="Proteomes" id="UP000192247"/>
    </source>
</evidence>
<dbReference type="Pfam" id="PF02776">
    <property type="entry name" value="TPP_enzyme_N"/>
    <property type="match status" value="1"/>
</dbReference>
<dbReference type="InParanoid" id="A0A1V9X0Y5"/>
<evidence type="ECO:0000313" key="4">
    <source>
        <dbReference type="EMBL" id="OQR67245.1"/>
    </source>
</evidence>
<dbReference type="GO" id="GO:0009097">
    <property type="term" value="P:isoleucine biosynthetic process"/>
    <property type="evidence" value="ECO:0007669"/>
    <property type="project" value="TreeGrafter"/>
</dbReference>
<dbReference type="GO" id="GO:0005948">
    <property type="term" value="C:acetolactate synthase complex"/>
    <property type="evidence" value="ECO:0007669"/>
    <property type="project" value="TreeGrafter"/>
</dbReference>
<dbReference type="OrthoDB" id="16262at2759"/>
<dbReference type="InterPro" id="IPR045229">
    <property type="entry name" value="TPP_enz"/>
</dbReference>
<dbReference type="AlphaFoldDB" id="A0A1V9X0Y5"/>
<dbReference type="Proteomes" id="UP000192247">
    <property type="component" value="Unassembled WGS sequence"/>
</dbReference>